<comment type="caution">
    <text evidence="1">The sequence shown here is derived from an EMBL/GenBank/DDBJ whole genome shotgun (WGS) entry which is preliminary data.</text>
</comment>
<dbReference type="InterPro" id="IPR009061">
    <property type="entry name" value="DNA-bd_dom_put_sf"/>
</dbReference>
<proteinExistence type="predicted"/>
<dbReference type="EMBL" id="JBHUMX010000009">
    <property type="protein sequence ID" value="MFD2628005.1"/>
    <property type="molecule type" value="Genomic_DNA"/>
</dbReference>
<keyword evidence="2" id="KW-1185">Reference proteome</keyword>
<gene>
    <name evidence="1" type="ORF">ACFSUN_04310</name>
</gene>
<evidence type="ECO:0008006" key="3">
    <source>
        <dbReference type="Google" id="ProtNLM"/>
    </source>
</evidence>
<dbReference type="SUPFAM" id="SSF46955">
    <property type="entry name" value="Putative DNA-binding domain"/>
    <property type="match status" value="1"/>
</dbReference>
<name>A0ABW5PXX4_9BACI</name>
<dbReference type="Proteomes" id="UP001597451">
    <property type="component" value="Unassembled WGS sequence"/>
</dbReference>
<reference evidence="2" key="1">
    <citation type="journal article" date="2019" name="Int. J. Syst. Evol. Microbiol.">
        <title>The Global Catalogue of Microorganisms (GCM) 10K type strain sequencing project: providing services to taxonomists for standard genome sequencing and annotation.</title>
        <authorList>
            <consortium name="The Broad Institute Genomics Platform"/>
            <consortium name="The Broad Institute Genome Sequencing Center for Infectious Disease"/>
            <person name="Wu L."/>
            <person name="Ma J."/>
        </authorList>
    </citation>
    <scope>NUCLEOTIDE SEQUENCE [LARGE SCALE GENOMIC DNA]</scope>
    <source>
        <strain evidence="2">TISTR 1858</strain>
    </source>
</reference>
<dbReference type="RefSeq" id="WP_379560688.1">
    <property type="nucleotide sequence ID" value="NZ_JBHUMX010000009.1"/>
</dbReference>
<sequence>MPEVNHIKKMRNEKSLSINEISRRTGFSWETVKKYADEDHLPSENLSKKGGMMYTRENGGEIVSDWLLEITP</sequence>
<evidence type="ECO:0000313" key="1">
    <source>
        <dbReference type="EMBL" id="MFD2628005.1"/>
    </source>
</evidence>
<evidence type="ECO:0000313" key="2">
    <source>
        <dbReference type="Proteomes" id="UP001597451"/>
    </source>
</evidence>
<organism evidence="1 2">
    <name type="scientific">Oceanobacillus kapialis</name>
    <dbReference type="NCBI Taxonomy" id="481353"/>
    <lineage>
        <taxon>Bacteria</taxon>
        <taxon>Bacillati</taxon>
        <taxon>Bacillota</taxon>
        <taxon>Bacilli</taxon>
        <taxon>Bacillales</taxon>
        <taxon>Bacillaceae</taxon>
        <taxon>Oceanobacillus</taxon>
    </lineage>
</organism>
<accession>A0ABW5PXX4</accession>
<protein>
    <recommendedName>
        <fullName evidence="3">XRE family transcriptional regulator</fullName>
    </recommendedName>
</protein>